<proteinExistence type="inferred from homology"/>
<dbReference type="GO" id="GO:0006310">
    <property type="term" value="P:DNA recombination"/>
    <property type="evidence" value="ECO:0007669"/>
    <property type="project" value="UniProtKB-KW"/>
</dbReference>
<dbReference type="PANTHER" id="PTHR45900:SF1">
    <property type="entry name" value="MITOCHONDRIAL DNA REPAIR PROTEIN RECA HOMOLOG-RELATED"/>
    <property type="match status" value="1"/>
</dbReference>
<reference evidence="8" key="1">
    <citation type="submission" date="2017-02" db="EMBL/GenBank/DDBJ databases">
        <title>Delving into the versatile metabolic prowess of the omnipresent phylum Bacteroidetes.</title>
        <authorList>
            <person name="Nobu M.K."/>
            <person name="Mei R."/>
            <person name="Narihiro T."/>
            <person name="Kuroda K."/>
            <person name="Liu W.-T."/>
        </authorList>
    </citation>
    <scope>NUCLEOTIDE SEQUENCE</scope>
    <source>
        <strain evidence="8">ADurb.Bin160</strain>
    </source>
</reference>
<dbReference type="InterPro" id="IPR049428">
    <property type="entry name" value="RecA-like_N"/>
</dbReference>
<dbReference type="GO" id="GO:0006281">
    <property type="term" value="P:DNA repair"/>
    <property type="evidence" value="ECO:0007669"/>
    <property type="project" value="InterPro"/>
</dbReference>
<dbReference type="InterPro" id="IPR027417">
    <property type="entry name" value="P-loop_NTPase"/>
</dbReference>
<evidence type="ECO:0000313" key="8">
    <source>
        <dbReference type="EMBL" id="OQB39827.1"/>
    </source>
</evidence>
<protein>
    <recommendedName>
        <fullName evidence="2">Protein RecA</fullName>
    </recommendedName>
</protein>
<evidence type="ECO:0000256" key="1">
    <source>
        <dbReference type="ARBA" id="ARBA00009391"/>
    </source>
</evidence>
<dbReference type="GO" id="GO:0005524">
    <property type="term" value="F:ATP binding"/>
    <property type="evidence" value="ECO:0007669"/>
    <property type="project" value="UniProtKB-KW"/>
</dbReference>
<dbReference type="AlphaFoldDB" id="A0A1V5ZI02"/>
<keyword evidence="5" id="KW-0233">DNA recombination</keyword>
<dbReference type="InterPro" id="IPR020587">
    <property type="entry name" value="RecA_monomer-monomer_interface"/>
</dbReference>
<evidence type="ECO:0000256" key="5">
    <source>
        <dbReference type="ARBA" id="ARBA00023172"/>
    </source>
</evidence>
<dbReference type="GO" id="GO:0008094">
    <property type="term" value="F:ATP-dependent activity, acting on DNA"/>
    <property type="evidence" value="ECO:0007669"/>
    <property type="project" value="InterPro"/>
</dbReference>
<dbReference type="Proteomes" id="UP000485621">
    <property type="component" value="Unassembled WGS sequence"/>
</dbReference>
<dbReference type="Gene3D" id="3.40.50.300">
    <property type="entry name" value="P-loop containing nucleotide triphosphate hydrolases"/>
    <property type="match status" value="1"/>
</dbReference>
<dbReference type="InterPro" id="IPR013765">
    <property type="entry name" value="DNA_recomb/repair_RecA"/>
</dbReference>
<evidence type="ECO:0000256" key="2">
    <source>
        <dbReference type="ARBA" id="ARBA00015553"/>
    </source>
</evidence>
<feature type="region of interest" description="Disordered" evidence="6">
    <location>
        <begin position="326"/>
        <end position="364"/>
    </location>
</feature>
<keyword evidence="4" id="KW-0067">ATP-binding</keyword>
<evidence type="ECO:0000256" key="4">
    <source>
        <dbReference type="ARBA" id="ARBA00022840"/>
    </source>
</evidence>
<evidence type="ECO:0000256" key="3">
    <source>
        <dbReference type="ARBA" id="ARBA00022741"/>
    </source>
</evidence>
<comment type="similarity">
    <text evidence="1">Belongs to the RecA family.</text>
</comment>
<accession>A0A1V5ZI02</accession>
<evidence type="ECO:0000259" key="7">
    <source>
        <dbReference type="PROSITE" id="PS50163"/>
    </source>
</evidence>
<dbReference type="PROSITE" id="PS50163">
    <property type="entry name" value="RECA_3"/>
    <property type="match status" value="1"/>
</dbReference>
<dbReference type="Pfam" id="PF00154">
    <property type="entry name" value="RecA_N"/>
    <property type="match status" value="1"/>
</dbReference>
<organism evidence="8">
    <name type="scientific">candidate division CPR1 bacterium ADurb.Bin160</name>
    <dbReference type="NCBI Taxonomy" id="1852826"/>
    <lineage>
        <taxon>Bacteria</taxon>
        <taxon>candidate division CPR1</taxon>
    </lineage>
</organism>
<evidence type="ECO:0000256" key="6">
    <source>
        <dbReference type="SAM" id="MobiDB-lite"/>
    </source>
</evidence>
<sequence>MISGESGKGKSLILDSILGQNVADGGASYKFDIEDAGTQDFTEKIVGSKEIAERIRIISPSSLKKDTKTKDQAITIEKMNSILNYMIDYQASKAEKGKIKSIIIGIDSLTQLTSEKELESNVDEKGKKDMTSAQKMRETFRVITQKQKFANMTLIGLAQLTADIGKMFGPKTTENAKGSGFKYASSLSLQATKDKEILKSVNKGAPIPIGVKMRFKTTKNRIEFKGRDAWLHFYFNKGIDRWDGLLQLFAQYGVMKASAKADVYGDYKPTVTFTWVHPDTGEKFTFKTPTFSRTMEAMENNEEILEIWQYQLNEIYADMMEGVDEAEMFADDGPEDEEELFESEGDDEDESVEVFEEEDEEDES</sequence>
<dbReference type="EMBL" id="MWDB01000072">
    <property type="protein sequence ID" value="OQB39827.1"/>
    <property type="molecule type" value="Genomic_DNA"/>
</dbReference>
<dbReference type="PANTHER" id="PTHR45900">
    <property type="entry name" value="RECA"/>
    <property type="match status" value="1"/>
</dbReference>
<comment type="caution">
    <text evidence="8">The sequence shown here is derived from an EMBL/GenBank/DDBJ whole genome shotgun (WGS) entry which is preliminary data.</text>
</comment>
<keyword evidence="3" id="KW-0547">Nucleotide-binding</keyword>
<feature type="domain" description="RecA family profile 2" evidence="7">
    <location>
        <begin position="165"/>
        <end position="241"/>
    </location>
</feature>
<dbReference type="GO" id="GO:0003697">
    <property type="term" value="F:single-stranded DNA binding"/>
    <property type="evidence" value="ECO:0007669"/>
    <property type="project" value="InterPro"/>
</dbReference>
<name>A0A1V5ZI02_9BACT</name>
<dbReference type="SUPFAM" id="SSF52540">
    <property type="entry name" value="P-loop containing nucleoside triphosphate hydrolases"/>
    <property type="match status" value="1"/>
</dbReference>
<gene>
    <name evidence="8" type="ORF">BWY04_01515</name>
</gene>